<evidence type="ECO:0000313" key="2">
    <source>
        <dbReference type="Proteomes" id="UP000297445"/>
    </source>
</evidence>
<dbReference type="Proteomes" id="UP000297445">
    <property type="component" value="Unassembled WGS sequence"/>
</dbReference>
<comment type="caution">
    <text evidence="1">The sequence shown here is derived from an EMBL/GenBank/DDBJ whole genome shotgun (WGS) entry which is preliminary data.</text>
</comment>
<sequence>MVCLSGKNQADHTCYYLHYFKIQTDVLKNCSITASLSSKLFELKTCSNKPSIRFTTMLASNFGSRISPL</sequence>
<reference evidence="1 2" key="1">
    <citation type="submission" date="2019-03" db="EMBL/GenBank/DDBJ databases">
        <title>Draft genome sequence of an environmental Acinetobacter seifertii from Brazil.</title>
        <authorList>
            <person name="Furlan J.P.R."/>
            <person name="Stehling E.G."/>
        </authorList>
    </citation>
    <scope>NUCLEOTIDE SEQUENCE [LARGE SCALE GENOMIC DNA]</scope>
    <source>
        <strain evidence="1 2">SAb133</strain>
    </source>
</reference>
<evidence type="ECO:0000313" key="1">
    <source>
        <dbReference type="EMBL" id="TEU26051.1"/>
    </source>
</evidence>
<name>A0A5E9PDZ7_9GAMM</name>
<gene>
    <name evidence="1" type="ORF">E2R16_15965</name>
</gene>
<protein>
    <submittedName>
        <fullName evidence="1">Uncharacterized protein</fullName>
    </submittedName>
</protein>
<accession>A0A5E9PDZ7</accession>
<dbReference type="EMBL" id="SNSA01000008">
    <property type="protein sequence ID" value="TEU26051.1"/>
    <property type="molecule type" value="Genomic_DNA"/>
</dbReference>
<dbReference type="AlphaFoldDB" id="A0A5E9PDZ7"/>
<proteinExistence type="predicted"/>
<organism evidence="1 2">
    <name type="scientific">Acinetobacter seifertii</name>
    <dbReference type="NCBI Taxonomy" id="1530123"/>
    <lineage>
        <taxon>Bacteria</taxon>
        <taxon>Pseudomonadati</taxon>
        <taxon>Pseudomonadota</taxon>
        <taxon>Gammaproteobacteria</taxon>
        <taxon>Moraxellales</taxon>
        <taxon>Moraxellaceae</taxon>
        <taxon>Acinetobacter</taxon>
        <taxon>Acinetobacter calcoaceticus/baumannii complex</taxon>
    </lineage>
</organism>